<evidence type="ECO:0000313" key="3">
    <source>
        <dbReference type="Proteomes" id="UP000255286"/>
    </source>
</evidence>
<feature type="coiled-coil region" evidence="1">
    <location>
        <begin position="199"/>
        <end position="258"/>
    </location>
</feature>
<keyword evidence="1" id="KW-0175">Coiled coil</keyword>
<proteinExistence type="predicted"/>
<organism evidence="2 3">
    <name type="scientific">Citrobacter youngae</name>
    <dbReference type="NCBI Taxonomy" id="133448"/>
    <lineage>
        <taxon>Bacteria</taxon>
        <taxon>Pseudomonadati</taxon>
        <taxon>Pseudomonadota</taxon>
        <taxon>Gammaproteobacteria</taxon>
        <taxon>Enterobacterales</taxon>
        <taxon>Enterobacteriaceae</taxon>
        <taxon>Citrobacter</taxon>
        <taxon>Citrobacter freundii complex</taxon>
    </lineage>
</organism>
<sequence>MSTLANNNQIPEQEAAFEVDIVDAQNNALVKIHSQPGYWQDLAQQDSQTELDPSSISLFNHWLSSVPTVATAIAGNATQLMTCSFEYSQLVQAKDGSGAIGAVLNPDTNKIGAQARFHEAENLKSLVNASLVFNIASQLLAQKHLADINERLRIIEQKIDSIKGHLEQSRLANIQTFHEHLNIIGLLLSRNEIITKESLLNLAKSAQEVRSQVKHLEKDITQAYREIEQFEPTSWFGSDDLREALKLKISNVERLQREYLTGMQCLLVANLILFIKHDGNQEFVLTSELYLKELNASNGIFQQWEKIKRKVAHHLRKVRTSP</sequence>
<reference evidence="2 3" key="1">
    <citation type="submission" date="2018-06" db="EMBL/GenBank/DDBJ databases">
        <authorList>
            <consortium name="Pathogen Informatics"/>
            <person name="Doyle S."/>
        </authorList>
    </citation>
    <scope>NUCLEOTIDE SEQUENCE [LARGE SCALE GENOMIC DNA]</scope>
    <source>
        <strain evidence="2 3">NCTC8782</strain>
    </source>
</reference>
<dbReference type="AlphaFoldDB" id="A0A9Q8E927"/>
<name>A0A9Q8E927_9ENTR</name>
<evidence type="ECO:0000313" key="2">
    <source>
        <dbReference type="EMBL" id="SUX80210.1"/>
    </source>
</evidence>
<dbReference type="EMBL" id="UIGT01000001">
    <property type="protein sequence ID" value="SUX80210.1"/>
    <property type="molecule type" value="Genomic_DNA"/>
</dbReference>
<evidence type="ECO:0000256" key="1">
    <source>
        <dbReference type="SAM" id="Coils"/>
    </source>
</evidence>
<accession>A0A9Q8E927</accession>
<protein>
    <submittedName>
        <fullName evidence="2">Uncharacterized protein</fullName>
    </submittedName>
</protein>
<gene>
    <name evidence="2" type="ORF">NCTC8782_02795</name>
</gene>
<dbReference type="RefSeq" id="WP_115601672.1">
    <property type="nucleotide sequence ID" value="NZ_UIGT01000001.1"/>
</dbReference>
<comment type="caution">
    <text evidence="2">The sequence shown here is derived from an EMBL/GenBank/DDBJ whole genome shotgun (WGS) entry which is preliminary data.</text>
</comment>
<dbReference type="Proteomes" id="UP000255286">
    <property type="component" value="Unassembled WGS sequence"/>
</dbReference>